<evidence type="ECO:0000256" key="12">
    <source>
        <dbReference type="PIRSR" id="PIRSR617512-3"/>
    </source>
</evidence>
<feature type="binding site" evidence="11">
    <location>
        <position position="248"/>
    </location>
    <ligand>
        <name>pyrroloquinoline quinone</name>
        <dbReference type="ChEBI" id="CHEBI:58442"/>
    </ligand>
</feature>
<dbReference type="CDD" id="cd10279">
    <property type="entry name" value="PQQ_ADH_II"/>
    <property type="match status" value="1"/>
</dbReference>
<feature type="binding site" description="covalent" evidence="11">
    <location>
        <position position="618"/>
    </location>
    <ligand>
        <name>heme c</name>
        <dbReference type="ChEBI" id="CHEBI:61717"/>
    </ligand>
</feature>
<feature type="binding site" description="axial binding residue" evidence="12">
    <location>
        <position position="660"/>
    </location>
    <ligand>
        <name>heme c</name>
        <dbReference type="ChEBI" id="CHEBI:61717"/>
    </ligand>
    <ligandPart>
        <name>Fe</name>
        <dbReference type="ChEBI" id="CHEBI:18248"/>
    </ligandPart>
</feature>
<gene>
    <name evidence="16" type="ORF">DWB85_08315</name>
</gene>
<dbReference type="InterPro" id="IPR018391">
    <property type="entry name" value="PQQ_b-propeller_rpt"/>
</dbReference>
<sequence length="710" mass="77348">MSSNKGLWLATICVACLFAGAATAAEPVVAKAADTEWRLHGNDVGEQRNSALRQINTDNVDQLGLAWYFDMYTRRGVEATPLMVDGTLYVSGSWSMVYALDAKTGALKWFYNPEVDRSFLAKGCCDAVNRGVAYADGSVYVGTYDGRLVALDADDGSVLWDVQTTDREQSYTITGAPRIAGDLVVIGNGGAELGVRGYVTAYDQKTGKQAWRFYTVPGNPADGFESTVMKKAADTWTGEWWQWGGGGTVWDAMAYDPALELLYIGVGNGSPWNQKLRSPGGGDNLFLTSIVALKAATGEYVWHYQTTPGETWDYTATQHMILADLEIDGKPRQVLMQAPKNGFFYVLDRVTGELLSAEPYAVTTWASHVDMETGRPVETPDARLFDGENVSLPSNAGAHNWHPMSYHPGTGLVYIPAMQIPIKFLAPSNERDRQPNQGYWNVGFDRIANVPPNIPNLNEVLDETYKGRLLAWDPLKGELRWASDWTRVAGGGALSTAGNLVFQGNNAQLRAFNAATGEVLWSDDIQTLAMAAPITYAIDGEQYVAVAVGFGGGAGAEAGAIVHHWDIPNLSRVLVYKLGGKATLPPVPERDRELPKPAPVTASVETLEHGKVIYQRHCSYCHGDGMRTGGLTPDLRYSGAAVHEQWQAIVREGILAARGMVSFAPYVDEASAEAIRQYVLLEANRLYQRQQGAYIAPQEQRAPEDGDAGR</sequence>
<keyword evidence="4 14" id="KW-0732">Signal</keyword>
<feature type="chain" id="PRO_5018105729" evidence="14">
    <location>
        <begin position="25"/>
        <end position="710"/>
    </location>
</feature>
<dbReference type="GO" id="GO:0020037">
    <property type="term" value="F:heme binding"/>
    <property type="evidence" value="ECO:0007669"/>
    <property type="project" value="InterPro"/>
</dbReference>
<evidence type="ECO:0000256" key="13">
    <source>
        <dbReference type="PIRSR" id="PIRSR617512-4"/>
    </source>
</evidence>
<feature type="binding site" evidence="12">
    <location>
        <position position="192"/>
    </location>
    <ligand>
        <name>Ca(2+)</name>
        <dbReference type="ChEBI" id="CHEBI:29108"/>
    </ligand>
</feature>
<feature type="binding site" evidence="12">
    <location>
        <position position="313"/>
    </location>
    <ligand>
        <name>Ca(2+)</name>
        <dbReference type="ChEBI" id="CHEBI:29108"/>
    </ligand>
</feature>
<comment type="cofactor">
    <cofactor evidence="11">
        <name>heme c</name>
        <dbReference type="ChEBI" id="CHEBI:61717"/>
    </cofactor>
    <text evidence="11">Binds 1 heme c group per subunit.</text>
</comment>
<keyword evidence="3 12" id="KW-0479">Metal-binding</keyword>
<dbReference type="EC" id="1.1.2.-" evidence="16"/>
<name>A0A3L7E037_9GAMM</name>
<proteinExistence type="inferred from homology"/>
<dbReference type="Gene3D" id="1.10.760.10">
    <property type="entry name" value="Cytochrome c-like domain"/>
    <property type="match status" value="1"/>
</dbReference>
<evidence type="ECO:0000256" key="8">
    <source>
        <dbReference type="ARBA" id="ARBA00023004"/>
    </source>
</evidence>
<evidence type="ECO:0000256" key="5">
    <source>
        <dbReference type="ARBA" id="ARBA00022837"/>
    </source>
</evidence>
<feature type="signal peptide" evidence="14">
    <location>
        <begin position="1"/>
        <end position="24"/>
    </location>
</feature>
<dbReference type="GO" id="GO:0016020">
    <property type="term" value="C:membrane"/>
    <property type="evidence" value="ECO:0007669"/>
    <property type="project" value="InterPro"/>
</dbReference>
<feature type="binding site" evidence="11">
    <location>
        <position position="340"/>
    </location>
    <ligand>
        <name>pyrroloquinoline quinone</name>
        <dbReference type="ChEBI" id="CHEBI:58442"/>
    </ligand>
</feature>
<organism evidence="16 17">
    <name type="scientific">Seongchinamella sediminis</name>
    <dbReference type="NCBI Taxonomy" id="2283635"/>
    <lineage>
        <taxon>Bacteria</taxon>
        <taxon>Pseudomonadati</taxon>
        <taxon>Pseudomonadota</taxon>
        <taxon>Gammaproteobacteria</taxon>
        <taxon>Cellvibrionales</taxon>
        <taxon>Halieaceae</taxon>
        <taxon>Seongchinamella</taxon>
    </lineage>
</organism>
<evidence type="ECO:0000256" key="14">
    <source>
        <dbReference type="SAM" id="SignalP"/>
    </source>
</evidence>
<evidence type="ECO:0000256" key="10">
    <source>
        <dbReference type="PIRSR" id="PIRSR617512-1"/>
    </source>
</evidence>
<dbReference type="Proteomes" id="UP000265509">
    <property type="component" value="Unassembled WGS sequence"/>
</dbReference>
<dbReference type="PANTHER" id="PTHR32303">
    <property type="entry name" value="QUINOPROTEIN ALCOHOL DEHYDROGENASE (CYTOCHROME C)"/>
    <property type="match status" value="1"/>
</dbReference>
<keyword evidence="9 13" id="KW-1015">Disulfide bond</keyword>
<comment type="caution">
    <text evidence="16">The sequence shown here is derived from an EMBL/GenBank/DDBJ whole genome shotgun (WGS) entry which is preliminary data.</text>
</comment>
<keyword evidence="2 11" id="KW-0349">Heme</keyword>
<feature type="disulfide bond" evidence="13">
    <location>
        <begin position="124"/>
        <end position="125"/>
    </location>
</feature>
<dbReference type="SUPFAM" id="SSF46626">
    <property type="entry name" value="Cytochrome c"/>
    <property type="match status" value="1"/>
</dbReference>
<evidence type="ECO:0000313" key="17">
    <source>
        <dbReference type="Proteomes" id="UP000265509"/>
    </source>
</evidence>
<evidence type="ECO:0000256" key="6">
    <source>
        <dbReference type="ARBA" id="ARBA00022891"/>
    </source>
</evidence>
<reference evidence="16 17" key="1">
    <citation type="submission" date="2018-07" db="EMBL/GenBank/DDBJ databases">
        <title>Halioglobus sp. genome submission.</title>
        <authorList>
            <person name="Ye M.-Q."/>
            <person name="Du Z.-J."/>
        </authorList>
    </citation>
    <scope>NUCLEOTIDE SEQUENCE [LARGE SCALE GENOMIC DNA]</scope>
    <source>
        <strain evidence="16 17">U0301</strain>
    </source>
</reference>
<feature type="binding site" evidence="11">
    <location>
        <position position="174"/>
    </location>
    <ligand>
        <name>pyrroloquinoline quinone</name>
        <dbReference type="ChEBI" id="CHEBI:58442"/>
    </ligand>
</feature>
<evidence type="ECO:0000256" key="7">
    <source>
        <dbReference type="ARBA" id="ARBA00023002"/>
    </source>
</evidence>
<dbReference type="NCBIfam" id="TIGR03075">
    <property type="entry name" value="PQQ_enz_alc_DH"/>
    <property type="match status" value="1"/>
</dbReference>
<dbReference type="InterPro" id="IPR011047">
    <property type="entry name" value="Quinoprotein_ADH-like_sf"/>
</dbReference>
<dbReference type="OrthoDB" id="9794322at2"/>
<feature type="binding site" evidence="11">
    <location>
        <begin position="400"/>
        <end position="401"/>
    </location>
    <ligand>
        <name>pyrroloquinoline quinone</name>
        <dbReference type="ChEBI" id="CHEBI:58442"/>
    </ligand>
</feature>
<dbReference type="PROSITE" id="PS51007">
    <property type="entry name" value="CYTC"/>
    <property type="match status" value="1"/>
</dbReference>
<evidence type="ECO:0000256" key="1">
    <source>
        <dbReference type="ARBA" id="ARBA00008156"/>
    </source>
</evidence>
<dbReference type="Pfam" id="PF01011">
    <property type="entry name" value="PQQ"/>
    <property type="match status" value="2"/>
</dbReference>
<feature type="binding site" description="covalent" evidence="11">
    <location>
        <position position="621"/>
    </location>
    <ligand>
        <name>heme c</name>
        <dbReference type="ChEBI" id="CHEBI:61717"/>
    </ligand>
</feature>
<comment type="cofactor">
    <cofactor evidence="12">
        <name>Ca(2+)</name>
        <dbReference type="ChEBI" id="CHEBI:29108"/>
    </cofactor>
    <text evidence="12">Binds 1 Ca(2+) ion per subunit.</text>
</comment>
<dbReference type="RefSeq" id="WP_117953753.1">
    <property type="nucleotide sequence ID" value="NZ_QRAN01000007.1"/>
</dbReference>
<dbReference type="AlphaFoldDB" id="A0A3L7E037"/>
<feature type="binding site" evidence="12">
    <location>
        <position position="268"/>
    </location>
    <ligand>
        <name>Ca(2+)</name>
        <dbReference type="ChEBI" id="CHEBI:29108"/>
    </ligand>
</feature>
<dbReference type="InterPro" id="IPR009056">
    <property type="entry name" value="Cyt_c-like_dom"/>
</dbReference>
<feature type="binding site" description="axial binding residue" evidence="12">
    <location>
        <position position="622"/>
    </location>
    <ligand>
        <name>heme c</name>
        <dbReference type="ChEBI" id="CHEBI:61717"/>
    </ligand>
    <ligandPart>
        <name>Fe</name>
        <dbReference type="ChEBI" id="CHEBI:18248"/>
    </ligandPart>
</feature>
<evidence type="ECO:0000256" key="3">
    <source>
        <dbReference type="ARBA" id="ARBA00022723"/>
    </source>
</evidence>
<comment type="similarity">
    <text evidence="1">Belongs to the bacterial PQQ dehydrogenase family.</text>
</comment>
<dbReference type="SMART" id="SM00564">
    <property type="entry name" value="PQQ"/>
    <property type="match status" value="6"/>
</dbReference>
<keyword evidence="8 12" id="KW-0408">Iron</keyword>
<feature type="binding site" evidence="11">
    <location>
        <position position="78"/>
    </location>
    <ligand>
        <name>pyrroloquinoline quinone</name>
        <dbReference type="ChEBI" id="CHEBI:58442"/>
    </ligand>
</feature>
<keyword evidence="7 16" id="KW-0560">Oxidoreductase</keyword>
<feature type="binding site" evidence="11">
    <location>
        <begin position="190"/>
        <end position="191"/>
    </location>
    <ligand>
        <name>pyrroloquinoline quinone</name>
        <dbReference type="ChEBI" id="CHEBI:58442"/>
    </ligand>
</feature>
<evidence type="ECO:0000259" key="15">
    <source>
        <dbReference type="PROSITE" id="PS51007"/>
    </source>
</evidence>
<protein>
    <submittedName>
        <fullName evidence="16">PQQ-dependent dehydrogenase, methanol/ethanol family</fullName>
        <ecNumber evidence="16">1.1.2.-</ecNumber>
    </submittedName>
</protein>
<dbReference type="EMBL" id="QRAN01000007">
    <property type="protein sequence ID" value="RLQ22279.1"/>
    <property type="molecule type" value="Genomic_DNA"/>
</dbReference>
<dbReference type="GO" id="GO:0009055">
    <property type="term" value="F:electron transfer activity"/>
    <property type="evidence" value="ECO:0007669"/>
    <property type="project" value="InterPro"/>
</dbReference>
<accession>A0A3L7E037</accession>
<dbReference type="GO" id="GO:0016614">
    <property type="term" value="F:oxidoreductase activity, acting on CH-OH group of donors"/>
    <property type="evidence" value="ECO:0007669"/>
    <property type="project" value="InterPro"/>
</dbReference>
<feature type="domain" description="Cytochrome c" evidence="15">
    <location>
        <begin position="605"/>
        <end position="683"/>
    </location>
</feature>
<evidence type="ECO:0000256" key="11">
    <source>
        <dbReference type="PIRSR" id="PIRSR617512-2"/>
    </source>
</evidence>
<feature type="binding site" evidence="11">
    <location>
        <position position="130"/>
    </location>
    <ligand>
        <name>pyrroloquinoline quinone</name>
        <dbReference type="ChEBI" id="CHEBI:58442"/>
    </ligand>
</feature>
<keyword evidence="17" id="KW-1185">Reference proteome</keyword>
<evidence type="ECO:0000313" key="16">
    <source>
        <dbReference type="EMBL" id="RLQ22279.1"/>
    </source>
</evidence>
<evidence type="ECO:0000256" key="9">
    <source>
        <dbReference type="ARBA" id="ARBA00023157"/>
    </source>
</evidence>
<evidence type="ECO:0000256" key="2">
    <source>
        <dbReference type="ARBA" id="ARBA00022617"/>
    </source>
</evidence>
<dbReference type="SUPFAM" id="SSF50998">
    <property type="entry name" value="Quinoprotein alcohol dehydrogenase-like"/>
    <property type="match status" value="1"/>
</dbReference>
<feature type="active site" description="Proton acceptor" evidence="10">
    <location>
        <position position="313"/>
    </location>
</feature>
<evidence type="ECO:0000256" key="4">
    <source>
        <dbReference type="ARBA" id="ARBA00022729"/>
    </source>
</evidence>
<keyword evidence="5 12" id="KW-0106">Calcium</keyword>
<dbReference type="InterPro" id="IPR002372">
    <property type="entry name" value="PQQ_rpt_dom"/>
</dbReference>
<dbReference type="Pfam" id="PF13442">
    <property type="entry name" value="Cytochrome_CBB3"/>
    <property type="match status" value="1"/>
</dbReference>
<comment type="cofactor">
    <cofactor evidence="11">
        <name>pyrroloquinoline quinone</name>
        <dbReference type="ChEBI" id="CHEBI:58442"/>
    </cofactor>
    <text evidence="11">Binds 1 PQQ group per subunit.</text>
</comment>
<dbReference type="InterPro" id="IPR017512">
    <property type="entry name" value="PQQ_MeOH/EtOH_DH"/>
</dbReference>
<dbReference type="InterPro" id="IPR036909">
    <property type="entry name" value="Cyt_c-like_dom_sf"/>
</dbReference>
<keyword evidence="6 11" id="KW-0634">PQQ</keyword>
<dbReference type="GO" id="GO:0005509">
    <property type="term" value="F:calcium ion binding"/>
    <property type="evidence" value="ECO:0007669"/>
    <property type="project" value="InterPro"/>
</dbReference>
<dbReference type="Gene3D" id="2.140.10.10">
    <property type="entry name" value="Quinoprotein alcohol dehydrogenase-like superfamily"/>
    <property type="match status" value="1"/>
</dbReference>